<dbReference type="InterPro" id="IPR002347">
    <property type="entry name" value="SDR_fam"/>
</dbReference>
<dbReference type="SMART" id="SM00822">
    <property type="entry name" value="PKS_KR"/>
    <property type="match status" value="1"/>
</dbReference>
<dbReference type="PRINTS" id="PR00081">
    <property type="entry name" value="GDHRDH"/>
</dbReference>
<keyword evidence="4" id="KW-1185">Reference proteome</keyword>
<dbReference type="Proteomes" id="UP000294513">
    <property type="component" value="Unassembled WGS sequence"/>
</dbReference>
<dbReference type="PANTHER" id="PTHR42879:SF2">
    <property type="entry name" value="3-OXOACYL-[ACYL-CARRIER-PROTEIN] REDUCTASE FABG"/>
    <property type="match status" value="1"/>
</dbReference>
<dbReference type="PANTHER" id="PTHR42879">
    <property type="entry name" value="3-OXOACYL-(ACYL-CARRIER-PROTEIN) REDUCTASE"/>
    <property type="match status" value="1"/>
</dbReference>
<evidence type="ECO:0000313" key="4">
    <source>
        <dbReference type="Proteomes" id="UP000294513"/>
    </source>
</evidence>
<dbReference type="PRINTS" id="PR00080">
    <property type="entry name" value="SDRFAMILY"/>
</dbReference>
<protein>
    <submittedName>
        <fullName evidence="3">SDR family oxidoreductase</fullName>
    </submittedName>
</protein>
<dbReference type="AlphaFoldDB" id="A0A4R5BW44"/>
<proteinExistence type="inferred from homology"/>
<dbReference type="InterPro" id="IPR057326">
    <property type="entry name" value="KR_dom"/>
</dbReference>
<dbReference type="Gene3D" id="3.40.50.720">
    <property type="entry name" value="NAD(P)-binding Rossmann-like Domain"/>
    <property type="match status" value="1"/>
</dbReference>
<dbReference type="OrthoDB" id="286404at2"/>
<reference evidence="3 4" key="1">
    <citation type="submission" date="2019-03" db="EMBL/GenBank/DDBJ databases">
        <title>Draft genome sequences of novel Actinobacteria.</title>
        <authorList>
            <person name="Sahin N."/>
            <person name="Ay H."/>
            <person name="Saygin H."/>
        </authorList>
    </citation>
    <scope>NUCLEOTIDE SEQUENCE [LARGE SCALE GENOMIC DNA]</scope>
    <source>
        <strain evidence="3 4">H3C3</strain>
    </source>
</reference>
<dbReference type="EMBL" id="SMKU01000045">
    <property type="protein sequence ID" value="TDD91351.1"/>
    <property type="molecule type" value="Genomic_DNA"/>
</dbReference>
<sequence>METALITGAGRGIGAATARELARRRFHVIVNYHRDRASADAVVKDIEAAGGTARPLQADVRDPSQVAGLVAECGPVDVLVCNANVAPPFAPLREMSWETFIGKVDGELAAAFHITQAVLADMPEGGRIVYVSSLSAELTRPTAVAHSTAKAALDTFARYVAAEAGTRGIAVNVVAPGAVRTEGSAGNLTPAFESVLEDRSVLGRMVEPEDVATVIASLTDGDFRAVSGVRVQVDAGFRVLTAP</sequence>
<dbReference type="SUPFAM" id="SSF51735">
    <property type="entry name" value="NAD(P)-binding Rossmann-fold domains"/>
    <property type="match status" value="1"/>
</dbReference>
<evidence type="ECO:0000259" key="2">
    <source>
        <dbReference type="SMART" id="SM00822"/>
    </source>
</evidence>
<name>A0A4R5BW44_9ACTN</name>
<dbReference type="InterPro" id="IPR036291">
    <property type="entry name" value="NAD(P)-bd_dom_sf"/>
</dbReference>
<accession>A0A4R5BW44</accession>
<gene>
    <name evidence="3" type="ORF">E1298_12035</name>
</gene>
<evidence type="ECO:0000256" key="1">
    <source>
        <dbReference type="ARBA" id="ARBA00006484"/>
    </source>
</evidence>
<dbReference type="InterPro" id="IPR050259">
    <property type="entry name" value="SDR"/>
</dbReference>
<comment type="caution">
    <text evidence="3">The sequence shown here is derived from an EMBL/GenBank/DDBJ whole genome shotgun (WGS) entry which is preliminary data.</text>
</comment>
<comment type="similarity">
    <text evidence="1">Belongs to the short-chain dehydrogenases/reductases (SDR) family.</text>
</comment>
<evidence type="ECO:0000313" key="3">
    <source>
        <dbReference type="EMBL" id="TDD91351.1"/>
    </source>
</evidence>
<organism evidence="3 4">
    <name type="scientific">Actinomadura rubrisoli</name>
    <dbReference type="NCBI Taxonomy" id="2530368"/>
    <lineage>
        <taxon>Bacteria</taxon>
        <taxon>Bacillati</taxon>
        <taxon>Actinomycetota</taxon>
        <taxon>Actinomycetes</taxon>
        <taxon>Streptosporangiales</taxon>
        <taxon>Thermomonosporaceae</taxon>
        <taxon>Actinomadura</taxon>
    </lineage>
</organism>
<dbReference type="Pfam" id="PF13561">
    <property type="entry name" value="adh_short_C2"/>
    <property type="match status" value="1"/>
</dbReference>
<feature type="domain" description="Ketoreductase" evidence="2">
    <location>
        <begin position="2"/>
        <end position="182"/>
    </location>
</feature>
<dbReference type="RefSeq" id="WP_131892391.1">
    <property type="nucleotide sequence ID" value="NZ_SMKU01000045.1"/>
</dbReference>